<keyword evidence="3 5" id="KW-0378">Hydrolase</keyword>
<evidence type="ECO:0000256" key="6">
    <source>
        <dbReference type="RuleBase" id="RU004355"/>
    </source>
</evidence>
<evidence type="ECO:0000259" key="9">
    <source>
        <dbReference type="Pfam" id="PF13742"/>
    </source>
</evidence>
<feature type="coiled-coil region" evidence="7">
    <location>
        <begin position="266"/>
        <end position="298"/>
    </location>
</feature>
<accession>A0ABQ6ZKR4</accession>
<dbReference type="InterPro" id="IPR020579">
    <property type="entry name" value="Exonuc_VII_lsu_C"/>
</dbReference>
<evidence type="ECO:0000256" key="2">
    <source>
        <dbReference type="ARBA" id="ARBA00022722"/>
    </source>
</evidence>
<protein>
    <recommendedName>
        <fullName evidence="5">Exodeoxyribonuclease 7 large subunit</fullName>
        <ecNumber evidence="5">3.1.11.6</ecNumber>
    </recommendedName>
    <alternativeName>
        <fullName evidence="5">Exodeoxyribonuclease VII large subunit</fullName>
        <shortName evidence="5">Exonuclease VII large subunit</shortName>
    </alternativeName>
</protein>
<comment type="caution">
    <text evidence="10">The sequence shown here is derived from an EMBL/GenBank/DDBJ whole genome shotgun (WGS) entry which is preliminary data.</text>
</comment>
<reference evidence="10 11" key="1">
    <citation type="submission" date="2017-10" db="EMBL/GenBank/DDBJ databases">
        <title>Whole genome sequencing of members of genus Pseudoxanthomonas.</title>
        <authorList>
            <person name="Kumar S."/>
            <person name="Bansal K."/>
            <person name="Kaur A."/>
            <person name="Patil P."/>
            <person name="Sharma S."/>
            <person name="Patil P.B."/>
        </authorList>
    </citation>
    <scope>NUCLEOTIDE SEQUENCE [LARGE SCALE GENOMIC DNA]</scope>
    <source>
        <strain evidence="10 11">DSM 17109</strain>
    </source>
</reference>
<proteinExistence type="inferred from homology"/>
<comment type="subcellular location">
    <subcellularLocation>
        <location evidence="5 6">Cytoplasm</location>
    </subcellularLocation>
</comment>
<keyword evidence="2 5" id="KW-0540">Nuclease</keyword>
<gene>
    <name evidence="5" type="primary">xseA</name>
    <name evidence="10" type="ORF">CSC78_04330</name>
</gene>
<dbReference type="CDD" id="cd04489">
    <property type="entry name" value="ExoVII_LU_OBF"/>
    <property type="match status" value="1"/>
</dbReference>
<dbReference type="Pfam" id="PF13742">
    <property type="entry name" value="tRNA_anti_2"/>
    <property type="match status" value="1"/>
</dbReference>
<dbReference type="Pfam" id="PF02601">
    <property type="entry name" value="Exonuc_VII_L"/>
    <property type="match status" value="1"/>
</dbReference>
<comment type="catalytic activity">
    <reaction evidence="5 6">
        <text>Exonucleolytic cleavage in either 5'- to 3'- or 3'- to 5'-direction to yield nucleoside 5'-phosphates.</text>
        <dbReference type="EC" id="3.1.11.6"/>
    </reaction>
</comment>
<dbReference type="HAMAP" id="MF_00378">
    <property type="entry name" value="Exonuc_7_L"/>
    <property type="match status" value="1"/>
</dbReference>
<evidence type="ECO:0000256" key="7">
    <source>
        <dbReference type="SAM" id="Coils"/>
    </source>
</evidence>
<evidence type="ECO:0000256" key="3">
    <source>
        <dbReference type="ARBA" id="ARBA00022801"/>
    </source>
</evidence>
<comment type="function">
    <text evidence="5">Bidirectionally degrades single-stranded DNA into large acid-insoluble oligonucleotides, which are then degraded further into small acid-soluble oligonucleotides.</text>
</comment>
<name>A0ABQ6ZKR4_9GAMM</name>
<comment type="similarity">
    <text evidence="5 6">Belongs to the XseA family.</text>
</comment>
<keyword evidence="1 5" id="KW-0963">Cytoplasm</keyword>
<sequence length="442" mass="49142">MTDTARDILTPTQLNTLARDLLEGAFPLVWVEGELGNVTRPASGHLYFTLKDARAQVRCAMFKPKSQWLKFAPREGLRVLARGRLTLYEARGDYQLVIDSLEEAGEGALRRAFEELKARLTAEGLFDDARKRPLPAHVQRLAVLTSPTGAAVRDVLSVLQRRFPLLEVDVLPVQVQGETAAAQIVDMLQRAARSGRYDVLLVARGGGSLEDLWAFNDERLARAIAASPVLVVSAVGHETDFTLADFAADLRAPTPSVAAELLVPDRRDLLTRVQVLQRRLATTQAQRLRNAMQRADRASLRLNALRPQARLEALRRRQEDAARRLHALWHHQQARRIASLRHADAVLRAHAPQRRLEQLRERLLALTPRPQAAVARTLQRDALRLRALARSLEAVSPLATVARGYALVTKEDGTLVRSVAQVQHGDKVQARLADGTLELTVD</sequence>
<evidence type="ECO:0000313" key="10">
    <source>
        <dbReference type="EMBL" id="KAF1726800.1"/>
    </source>
</evidence>
<dbReference type="PANTHER" id="PTHR30008">
    <property type="entry name" value="EXODEOXYRIBONUCLEASE 7 LARGE SUBUNIT"/>
    <property type="match status" value="1"/>
</dbReference>
<dbReference type="InterPro" id="IPR025824">
    <property type="entry name" value="OB-fold_nuc-bd_dom"/>
</dbReference>
<keyword evidence="7" id="KW-0175">Coiled coil</keyword>
<evidence type="ECO:0000256" key="5">
    <source>
        <dbReference type="HAMAP-Rule" id="MF_00378"/>
    </source>
</evidence>
<evidence type="ECO:0000313" key="11">
    <source>
        <dbReference type="Proteomes" id="UP000781710"/>
    </source>
</evidence>
<keyword evidence="11" id="KW-1185">Reference proteome</keyword>
<evidence type="ECO:0000256" key="4">
    <source>
        <dbReference type="ARBA" id="ARBA00022839"/>
    </source>
</evidence>
<dbReference type="InterPro" id="IPR003753">
    <property type="entry name" value="Exonuc_VII_L"/>
</dbReference>
<feature type="domain" description="Exonuclease VII large subunit C-terminal" evidence="8">
    <location>
        <begin position="125"/>
        <end position="439"/>
    </location>
</feature>
<feature type="domain" description="OB-fold nucleic acid binding" evidence="9">
    <location>
        <begin position="12"/>
        <end position="101"/>
    </location>
</feature>
<dbReference type="Proteomes" id="UP000781710">
    <property type="component" value="Unassembled WGS sequence"/>
</dbReference>
<dbReference type="NCBIfam" id="TIGR00237">
    <property type="entry name" value="xseA"/>
    <property type="match status" value="1"/>
</dbReference>
<dbReference type="PANTHER" id="PTHR30008:SF0">
    <property type="entry name" value="EXODEOXYRIBONUCLEASE 7 LARGE SUBUNIT"/>
    <property type="match status" value="1"/>
</dbReference>
<organism evidence="10 11">
    <name type="scientific">Pseudoxanthomonas japonensis</name>
    <dbReference type="NCBI Taxonomy" id="69284"/>
    <lineage>
        <taxon>Bacteria</taxon>
        <taxon>Pseudomonadati</taxon>
        <taxon>Pseudomonadota</taxon>
        <taxon>Gammaproteobacteria</taxon>
        <taxon>Lysobacterales</taxon>
        <taxon>Lysobacteraceae</taxon>
        <taxon>Pseudoxanthomonas</taxon>
    </lineage>
</organism>
<dbReference type="EC" id="3.1.11.6" evidence="5"/>
<evidence type="ECO:0000259" key="8">
    <source>
        <dbReference type="Pfam" id="PF02601"/>
    </source>
</evidence>
<keyword evidence="4 5" id="KW-0269">Exonuclease</keyword>
<dbReference type="RefSeq" id="WP_162336675.1">
    <property type="nucleotide sequence ID" value="NZ_JBHSRQ010000016.1"/>
</dbReference>
<evidence type="ECO:0000256" key="1">
    <source>
        <dbReference type="ARBA" id="ARBA00022490"/>
    </source>
</evidence>
<comment type="subunit">
    <text evidence="5">Heterooligomer composed of large and small subunits.</text>
</comment>
<dbReference type="EMBL" id="PDWW01000003">
    <property type="protein sequence ID" value="KAF1726800.1"/>
    <property type="molecule type" value="Genomic_DNA"/>
</dbReference>